<dbReference type="AlphaFoldDB" id="A0A6L2N4Q7"/>
<evidence type="ECO:0000313" key="1">
    <source>
        <dbReference type="EMBL" id="GEU81176.1"/>
    </source>
</evidence>
<dbReference type="EMBL" id="BKCJ010008224">
    <property type="protein sequence ID" value="GEU81176.1"/>
    <property type="molecule type" value="Genomic_DNA"/>
</dbReference>
<protein>
    <submittedName>
        <fullName evidence="1">Uncharacterized protein</fullName>
    </submittedName>
</protein>
<name>A0A6L2N4Q7_TANCI</name>
<sequence length="293" mass="32540">MIVATTSTRAAVATIFAITNGLNDVSEFVKPPPPLLESETSHHISAYIRKLQRSATVYEIPKYGDRNWRDAPLKKRGFSLNKDMKNTKRVAVCIMRLLCGGNKEVEARKDVPKRLVGVQKAHDSIERKEGFGGVGLKSEAKKDDGSNKRAPSVGDYFINKAILHDSMCFSLPSLFFWKLAFVLFRICMRSSSCGSEFKGRGCTHALSRCQECDGEAFVRKSGCYGRTRKQTFKASHIRNVPATTVVVSSQSQNADLQFIFLTSEYCIPNLTRLLHAGKCYISYHVAVGVVADS</sequence>
<reference evidence="1" key="1">
    <citation type="journal article" date="2019" name="Sci. Rep.">
        <title>Draft genome of Tanacetum cinerariifolium, the natural source of mosquito coil.</title>
        <authorList>
            <person name="Yamashiro T."/>
            <person name="Shiraishi A."/>
            <person name="Satake H."/>
            <person name="Nakayama K."/>
        </authorList>
    </citation>
    <scope>NUCLEOTIDE SEQUENCE</scope>
</reference>
<comment type="caution">
    <text evidence="1">The sequence shown here is derived from an EMBL/GenBank/DDBJ whole genome shotgun (WGS) entry which is preliminary data.</text>
</comment>
<accession>A0A6L2N4Q7</accession>
<organism evidence="1">
    <name type="scientific">Tanacetum cinerariifolium</name>
    <name type="common">Dalmatian daisy</name>
    <name type="synonym">Chrysanthemum cinerariifolium</name>
    <dbReference type="NCBI Taxonomy" id="118510"/>
    <lineage>
        <taxon>Eukaryota</taxon>
        <taxon>Viridiplantae</taxon>
        <taxon>Streptophyta</taxon>
        <taxon>Embryophyta</taxon>
        <taxon>Tracheophyta</taxon>
        <taxon>Spermatophyta</taxon>
        <taxon>Magnoliopsida</taxon>
        <taxon>eudicotyledons</taxon>
        <taxon>Gunneridae</taxon>
        <taxon>Pentapetalae</taxon>
        <taxon>asterids</taxon>
        <taxon>campanulids</taxon>
        <taxon>Asterales</taxon>
        <taxon>Asteraceae</taxon>
        <taxon>Asteroideae</taxon>
        <taxon>Anthemideae</taxon>
        <taxon>Anthemidinae</taxon>
        <taxon>Tanacetum</taxon>
    </lineage>
</organism>
<gene>
    <name evidence="1" type="ORF">Tci_053154</name>
</gene>
<proteinExistence type="predicted"/>